<dbReference type="SUPFAM" id="SSF52540">
    <property type="entry name" value="P-loop containing nucleoside triphosphate hydrolases"/>
    <property type="match status" value="1"/>
</dbReference>
<sequence length="307" mass="33458">MNTAKKKIWAIAGGKGGVGKSFLSTNLAIDLAQKGNEVALIDADFGGANLHTFFGVSYSRVSISDFIKSSQLALEDIMIPTGIPGLRLASGAHDVIGSANPKQMQQSRLIKAIQGVQADYVLIDLGAGIASHTLDLFLMANSGILITAPEPTSVENTYRFIKSAFYRKLKNVMVHSGVRAFLEQVTESKHEDNPKTPAELIYKISEINAQAGETLKYEIAAFKPKVVLNQVRTPNDVRVGFSMKQASMKYFGINLDYVGFVEYDSLALQSIRARQPVLIHAPDAVVSGSIRRVGHNIRQNFHLVPTN</sequence>
<evidence type="ECO:0000313" key="3">
    <source>
        <dbReference type="EMBL" id="OGG94939.1"/>
    </source>
</evidence>
<gene>
    <name evidence="3" type="ORF">A2527_06260</name>
</gene>
<dbReference type="Gene3D" id="3.40.50.300">
    <property type="entry name" value="P-loop containing nucleotide triphosphate hydrolases"/>
    <property type="match status" value="1"/>
</dbReference>
<comment type="caution">
    <text evidence="3">The sequence shown here is derived from an EMBL/GenBank/DDBJ whole genome shotgun (WGS) entry which is preliminary data.</text>
</comment>
<dbReference type="PANTHER" id="PTHR43384">
    <property type="entry name" value="SEPTUM SITE-DETERMINING PROTEIN MIND HOMOLOG, CHLOROPLASTIC-RELATED"/>
    <property type="match status" value="1"/>
</dbReference>
<dbReference type="Proteomes" id="UP000178449">
    <property type="component" value="Unassembled WGS sequence"/>
</dbReference>
<dbReference type="GO" id="GO:0051782">
    <property type="term" value="P:negative regulation of cell division"/>
    <property type="evidence" value="ECO:0007669"/>
    <property type="project" value="TreeGrafter"/>
</dbReference>
<reference evidence="3 4" key="1">
    <citation type="journal article" date="2016" name="Nat. Commun.">
        <title>Thousands of microbial genomes shed light on interconnected biogeochemical processes in an aquifer system.</title>
        <authorList>
            <person name="Anantharaman K."/>
            <person name="Brown C.T."/>
            <person name="Hug L.A."/>
            <person name="Sharon I."/>
            <person name="Castelle C.J."/>
            <person name="Probst A.J."/>
            <person name="Thomas B.C."/>
            <person name="Singh A."/>
            <person name="Wilkins M.J."/>
            <person name="Karaoz U."/>
            <person name="Brodie E.L."/>
            <person name="Williams K.H."/>
            <person name="Hubbard S.S."/>
            <person name="Banfield J.F."/>
        </authorList>
    </citation>
    <scope>NUCLEOTIDE SEQUENCE [LARGE SCALE GENOMIC DNA]</scope>
</reference>
<evidence type="ECO:0008006" key="5">
    <source>
        <dbReference type="Google" id="ProtNLM"/>
    </source>
</evidence>
<dbReference type="Pfam" id="PF10609">
    <property type="entry name" value="ParA"/>
    <property type="match status" value="1"/>
</dbReference>
<dbReference type="EMBL" id="MFNE01000030">
    <property type="protein sequence ID" value="OGG94939.1"/>
    <property type="molecule type" value="Genomic_DNA"/>
</dbReference>
<dbReference type="GO" id="GO:0005829">
    <property type="term" value="C:cytosol"/>
    <property type="evidence" value="ECO:0007669"/>
    <property type="project" value="TreeGrafter"/>
</dbReference>
<dbReference type="InterPro" id="IPR033756">
    <property type="entry name" value="YlxH/NBP35"/>
</dbReference>
<dbReference type="GO" id="GO:0005524">
    <property type="term" value="F:ATP binding"/>
    <property type="evidence" value="ECO:0007669"/>
    <property type="project" value="UniProtKB-KW"/>
</dbReference>
<dbReference type="GO" id="GO:0016887">
    <property type="term" value="F:ATP hydrolysis activity"/>
    <property type="evidence" value="ECO:0007669"/>
    <property type="project" value="TreeGrafter"/>
</dbReference>
<evidence type="ECO:0000313" key="4">
    <source>
        <dbReference type="Proteomes" id="UP000178449"/>
    </source>
</evidence>
<dbReference type="InterPro" id="IPR050625">
    <property type="entry name" value="ParA/MinD_ATPase"/>
</dbReference>
<evidence type="ECO:0000256" key="2">
    <source>
        <dbReference type="ARBA" id="ARBA00022840"/>
    </source>
</evidence>
<dbReference type="STRING" id="1817772.A2527_06260"/>
<evidence type="ECO:0000256" key="1">
    <source>
        <dbReference type="ARBA" id="ARBA00022741"/>
    </source>
</evidence>
<proteinExistence type="predicted"/>
<name>A0A1F6GA22_9PROT</name>
<keyword evidence="1" id="KW-0547">Nucleotide-binding</keyword>
<keyword evidence="2" id="KW-0067">ATP-binding</keyword>
<dbReference type="InterPro" id="IPR027417">
    <property type="entry name" value="P-loop_NTPase"/>
</dbReference>
<dbReference type="GO" id="GO:0009898">
    <property type="term" value="C:cytoplasmic side of plasma membrane"/>
    <property type="evidence" value="ECO:0007669"/>
    <property type="project" value="TreeGrafter"/>
</dbReference>
<organism evidence="3 4">
    <name type="scientific">Candidatus Lambdaproteobacteria bacterium RIFOXYD2_FULL_50_16</name>
    <dbReference type="NCBI Taxonomy" id="1817772"/>
    <lineage>
        <taxon>Bacteria</taxon>
        <taxon>Pseudomonadati</taxon>
        <taxon>Pseudomonadota</taxon>
        <taxon>Candidatus Lambdaproteobacteria</taxon>
    </lineage>
</organism>
<protein>
    <recommendedName>
        <fullName evidence="5">CobQ/CobB/MinD/ParA nucleotide binding domain-containing protein</fullName>
    </recommendedName>
</protein>
<dbReference type="PANTHER" id="PTHR43384:SF4">
    <property type="entry name" value="CELLULOSE BIOSYNTHESIS PROTEIN BCSQ-RELATED"/>
    <property type="match status" value="1"/>
</dbReference>
<accession>A0A1F6GA22</accession>
<dbReference type="AlphaFoldDB" id="A0A1F6GA22"/>